<dbReference type="EMBL" id="JQFK01000006">
    <property type="protein sequence ID" value="KGK39775.1"/>
    <property type="molecule type" value="Genomic_DNA"/>
</dbReference>
<feature type="compositionally biased region" description="Polar residues" evidence="1">
    <location>
        <begin position="399"/>
        <end position="410"/>
    </location>
</feature>
<dbReference type="AlphaFoldDB" id="A0A099P4A1"/>
<feature type="region of interest" description="Disordered" evidence="1">
    <location>
        <begin position="399"/>
        <end position="427"/>
    </location>
</feature>
<organism evidence="2 3">
    <name type="scientific">Pichia kudriavzevii</name>
    <name type="common">Yeast</name>
    <name type="synonym">Issatchenkia orientalis</name>
    <dbReference type="NCBI Taxonomy" id="4909"/>
    <lineage>
        <taxon>Eukaryota</taxon>
        <taxon>Fungi</taxon>
        <taxon>Dikarya</taxon>
        <taxon>Ascomycota</taxon>
        <taxon>Saccharomycotina</taxon>
        <taxon>Pichiomycetes</taxon>
        <taxon>Pichiales</taxon>
        <taxon>Pichiaceae</taxon>
        <taxon>Pichia</taxon>
    </lineage>
</organism>
<proteinExistence type="predicted"/>
<evidence type="ECO:0000256" key="1">
    <source>
        <dbReference type="SAM" id="MobiDB-lite"/>
    </source>
</evidence>
<protein>
    <submittedName>
        <fullName evidence="2">Uncharacterized protein</fullName>
    </submittedName>
</protein>
<dbReference type="HOGENOM" id="CLU_581480_0_0_1"/>
<accession>A0A099P4A1</accession>
<dbReference type="Proteomes" id="UP000029867">
    <property type="component" value="Unassembled WGS sequence"/>
</dbReference>
<sequence>MAVAPKKSKNRKAFRNVPYEPQGLERTGNKSTLEYNAALKKSPFTNHDNIKQGKNPVFTFPVPMGDPLKGSLLNDEVDMHFPRKHFLNKFQLYNDLLENVISKPIPVDKIIPPSLFPIPYVEGIPYKNKRTELLKDVNDYNLSQEQIVSNKEIISNDEASSNKVTSVEKENPKKEDNLDGHKNTTKKETIFEGTATNEYASREIAENENLDKGNNESSLKLEKEKNGTSIDNKPSVSDDNLSDYDPDFIDYQIPYPKESEHVGNILDDYLNMRLKCRPATDFFFGDSRLMKLQERCFSEQVHLESEALKRKLYVSEKYKYKLESMKSMHEEYRTFTANSLKSIEEKLELIEAELKSKFNVTFADAKLPVEFHNLNVEMNKQEISVEDYNFKYKSERQPFNPTSGIVSTNDISEEKKEGDSEDQHREIVDDTNIDQNFDFDMYESGAYANDGGNAEDGEFASLSNDVFLNI</sequence>
<feature type="compositionally biased region" description="Basic and acidic residues" evidence="1">
    <location>
        <begin position="412"/>
        <end position="427"/>
    </location>
</feature>
<reference evidence="3" key="1">
    <citation type="journal article" date="2014" name="Microb. Cell Fact.">
        <title>Exploiting Issatchenkia orientalis SD108 for succinic acid production.</title>
        <authorList>
            <person name="Xiao H."/>
            <person name="Shao Z."/>
            <person name="Jiang Y."/>
            <person name="Dole S."/>
            <person name="Zhao H."/>
        </authorList>
    </citation>
    <scope>NUCLEOTIDE SEQUENCE [LARGE SCALE GENOMIC DNA]</scope>
    <source>
        <strain evidence="3">SD108</strain>
    </source>
</reference>
<evidence type="ECO:0000313" key="3">
    <source>
        <dbReference type="Proteomes" id="UP000029867"/>
    </source>
</evidence>
<feature type="compositionally biased region" description="Basic and acidic residues" evidence="1">
    <location>
        <begin position="166"/>
        <end position="190"/>
    </location>
</feature>
<feature type="compositionally biased region" description="Basic and acidic residues" evidence="1">
    <location>
        <begin position="200"/>
        <end position="226"/>
    </location>
</feature>
<evidence type="ECO:0000313" key="2">
    <source>
        <dbReference type="EMBL" id="KGK39775.1"/>
    </source>
</evidence>
<name>A0A099P4A1_PICKU</name>
<gene>
    <name evidence="2" type="ORF">JL09_g1121</name>
</gene>
<feature type="compositionally biased region" description="Polar residues" evidence="1">
    <location>
        <begin position="227"/>
        <end position="239"/>
    </location>
</feature>
<comment type="caution">
    <text evidence="2">The sequence shown here is derived from an EMBL/GenBank/DDBJ whole genome shotgun (WGS) entry which is preliminary data.</text>
</comment>
<feature type="compositionally biased region" description="Basic residues" evidence="1">
    <location>
        <begin position="1"/>
        <end position="14"/>
    </location>
</feature>
<dbReference type="VEuPathDB" id="FungiDB:C5L36_0B04770"/>
<feature type="region of interest" description="Disordered" evidence="1">
    <location>
        <begin position="158"/>
        <end position="242"/>
    </location>
</feature>
<feature type="region of interest" description="Disordered" evidence="1">
    <location>
        <begin position="1"/>
        <end position="28"/>
    </location>
</feature>